<evidence type="ECO:0000313" key="9">
    <source>
        <dbReference type="EMBL" id="QSL64577.1"/>
    </source>
</evidence>
<gene>
    <name evidence="7" type="primary">COQ4</name>
    <name evidence="9" type="ORF">MERGE_001878</name>
</gene>
<keyword evidence="8" id="KW-1133">Transmembrane helix</keyword>
<dbReference type="GO" id="GO:0008270">
    <property type="term" value="F:zinc ion binding"/>
    <property type="evidence" value="ECO:0007669"/>
    <property type="project" value="UniProtKB-UniRule"/>
</dbReference>
<dbReference type="EMBL" id="CP054534">
    <property type="protein sequence ID" value="QSL64577.1"/>
    <property type="molecule type" value="Genomic_DNA"/>
</dbReference>
<evidence type="ECO:0000313" key="10">
    <source>
        <dbReference type="Proteomes" id="UP000663699"/>
    </source>
</evidence>
<protein>
    <recommendedName>
        <fullName evidence="6">4-hydroxy-3-methoxy-5-polyprenylbenzoate decarboxylase</fullName>
    </recommendedName>
</protein>
<dbReference type="HAMAP" id="MF_03111">
    <property type="entry name" value="Coq4"/>
    <property type="match status" value="1"/>
</dbReference>
<keyword evidence="4 7" id="KW-0472">Membrane</keyword>
<comment type="function">
    <text evidence="7">Lyase that catalyzes the C1-decarboxylation of 4-hydroxy-3-methoxy-5-(all-trans-polyprenyl)benzoic acid into 2-methoxy-6-(all-trans-polyprenyl)phenol during ubiquinone biosynthesis.</text>
</comment>
<keyword evidence="7" id="KW-0862">Zinc</keyword>
<keyword evidence="5 7" id="KW-0456">Lyase</keyword>
<evidence type="ECO:0000256" key="4">
    <source>
        <dbReference type="ARBA" id="ARBA00023136"/>
    </source>
</evidence>
<dbReference type="PANTHER" id="PTHR12922">
    <property type="entry name" value="UBIQUINONE BIOSYNTHESIS PROTEIN"/>
    <property type="match status" value="1"/>
</dbReference>
<dbReference type="PANTHER" id="PTHR12922:SF7">
    <property type="entry name" value="UBIQUINONE BIOSYNTHESIS PROTEIN COQ4 HOMOLOG, MITOCHONDRIAL"/>
    <property type="match status" value="1"/>
</dbReference>
<dbReference type="InterPro" id="IPR007715">
    <property type="entry name" value="Coq4"/>
</dbReference>
<evidence type="ECO:0000256" key="5">
    <source>
        <dbReference type="ARBA" id="ARBA00023239"/>
    </source>
</evidence>
<accession>A0A899G7N8</accession>
<reference evidence="9" key="1">
    <citation type="submission" date="2020-06" db="EMBL/GenBank/DDBJ databases">
        <title>Genomes of multiple members of Pneumocystis genus reveal paths to human pathogen Pneumocystis jirovecii.</title>
        <authorList>
            <person name="Cisse O.H."/>
            <person name="Ma L."/>
            <person name="Dekker J."/>
            <person name="Khil P."/>
            <person name="Jo J."/>
            <person name="Brenchley J."/>
            <person name="Blair R."/>
            <person name="Pahar B."/>
            <person name="Chabe M."/>
            <person name="Van Rompay K.A."/>
            <person name="Keesler R."/>
            <person name="Sukura A."/>
            <person name="Hirsch V."/>
            <person name="Kutty G."/>
            <person name="Liu Y."/>
            <person name="Peng L."/>
            <person name="Chen J."/>
            <person name="Song J."/>
            <person name="Weissenbacher-Lang C."/>
            <person name="Xu J."/>
            <person name="Upham N.S."/>
            <person name="Stajich J.E."/>
            <person name="Cuomo C.A."/>
            <person name="Cushion M.T."/>
            <person name="Kovacs J.A."/>
        </authorList>
    </citation>
    <scope>NUCLEOTIDE SEQUENCE</scope>
    <source>
        <strain evidence="9">2A</strain>
    </source>
</reference>
<feature type="binding site" evidence="7">
    <location>
        <position position="147"/>
    </location>
    <ligand>
        <name>Zn(2+)</name>
        <dbReference type="ChEBI" id="CHEBI:29105"/>
    </ligand>
</feature>
<comment type="pathway">
    <text evidence="7">Cofactor biosynthesis; ubiquinone biosynthesis.</text>
</comment>
<feature type="binding site" evidence="7">
    <location>
        <position position="163"/>
    </location>
    <ligand>
        <name>Zn(2+)</name>
        <dbReference type="ChEBI" id="CHEBI:29105"/>
    </ligand>
</feature>
<keyword evidence="2 7" id="KW-0999">Mitochondrion inner membrane</keyword>
<organism evidence="9 10">
    <name type="scientific">Pneumocystis wakefieldiae</name>
    <dbReference type="NCBI Taxonomy" id="38082"/>
    <lineage>
        <taxon>Eukaryota</taxon>
        <taxon>Fungi</taxon>
        <taxon>Dikarya</taxon>
        <taxon>Ascomycota</taxon>
        <taxon>Taphrinomycotina</taxon>
        <taxon>Pneumocystomycetes</taxon>
        <taxon>Pneumocystaceae</taxon>
        <taxon>Pneumocystis</taxon>
    </lineage>
</organism>
<dbReference type="UniPathway" id="UPA00232"/>
<comment type="cofactor">
    <cofactor evidence="7">
        <name>Zn(2+)</name>
        <dbReference type="ChEBI" id="CHEBI:29105"/>
    </cofactor>
</comment>
<keyword evidence="7" id="KW-0479">Metal-binding</keyword>
<evidence type="ECO:0000256" key="6">
    <source>
        <dbReference type="ARBA" id="ARBA00081568"/>
    </source>
</evidence>
<feature type="binding site" evidence="7">
    <location>
        <position position="148"/>
    </location>
    <ligand>
        <name>Zn(2+)</name>
        <dbReference type="ChEBI" id="CHEBI:29105"/>
    </ligand>
</feature>
<feature type="transmembrane region" description="Helical" evidence="8">
    <location>
        <begin position="175"/>
        <end position="192"/>
    </location>
</feature>
<evidence type="ECO:0000256" key="3">
    <source>
        <dbReference type="ARBA" id="ARBA00023128"/>
    </source>
</evidence>
<evidence type="ECO:0000256" key="7">
    <source>
        <dbReference type="HAMAP-Rule" id="MF_03111"/>
    </source>
</evidence>
<comment type="similarity">
    <text evidence="7">Belongs to the COQ4 family.</text>
</comment>
<comment type="subcellular location">
    <subcellularLocation>
        <location evidence="7">Mitochondrion inner membrane</location>
        <topology evidence="7">Peripheral membrane protein</topology>
        <orientation evidence="7">Matrix side</orientation>
    </subcellularLocation>
</comment>
<evidence type="ECO:0000256" key="1">
    <source>
        <dbReference type="ARBA" id="ARBA00022688"/>
    </source>
</evidence>
<keyword evidence="8" id="KW-0812">Transmembrane</keyword>
<keyword evidence="10" id="KW-1185">Reference proteome</keyword>
<name>A0A899G7N8_9ASCO</name>
<feature type="binding site" evidence="7">
    <location>
        <position position="151"/>
    </location>
    <ligand>
        <name>Zn(2+)</name>
        <dbReference type="ChEBI" id="CHEBI:29105"/>
    </ligand>
</feature>
<dbReference type="AlphaFoldDB" id="A0A899G7N8"/>
<dbReference type="Pfam" id="PF05019">
    <property type="entry name" value="Coq4"/>
    <property type="match status" value="1"/>
</dbReference>
<sequence>MVHSSLAIKQSFSSYLKQPLYEGHIGLSCSTRFLLGLSASCALLMNLRRADLLGIVGELTASPYFLEQLHHKMLMNSTGRRILFERPRMSLTTLNPKFLHNLPDHTLGKIYIKWMDRYGFVPGSRSCVRYINHEERAYVMQRYRESHDFYHVLMGLPATIEGETLLKWFEWVNMGLPIAILGAIFGSVSLFIKKKYKSTSYPLIKWAIDNGEQARELMINIYWEEELKTDINLLRKRIGIIPYNLRKSK</sequence>
<proteinExistence type="inferred from homology"/>
<dbReference type="Proteomes" id="UP000663699">
    <property type="component" value="Chromosome 3"/>
</dbReference>
<dbReference type="GO" id="GO:0120539">
    <property type="term" value="F:4-hydroxy-3-methoxy-5-polyprenylbenzoate decarboxylase activity"/>
    <property type="evidence" value="ECO:0007669"/>
    <property type="project" value="UniProtKB-EC"/>
</dbReference>
<evidence type="ECO:0000256" key="8">
    <source>
        <dbReference type="SAM" id="Phobius"/>
    </source>
</evidence>
<keyword evidence="3 7" id="KW-0496">Mitochondrion</keyword>
<comment type="subunit">
    <text evidence="7">Component of a multi-subunit COQ enzyme complex, composed of at least COQ3, COQ4, COQ5, COQ6, COQ7 and COQ9.</text>
</comment>
<keyword evidence="1 7" id="KW-0831">Ubiquinone biosynthesis</keyword>
<dbReference type="GO" id="GO:0031314">
    <property type="term" value="C:extrinsic component of mitochondrial inner membrane"/>
    <property type="evidence" value="ECO:0007669"/>
    <property type="project" value="UniProtKB-UniRule"/>
</dbReference>
<dbReference type="InterPro" id="IPR027540">
    <property type="entry name" value="Coq4_euk"/>
</dbReference>
<evidence type="ECO:0000256" key="2">
    <source>
        <dbReference type="ARBA" id="ARBA00022792"/>
    </source>
</evidence>
<dbReference type="OrthoDB" id="4249at2759"/>
<comment type="catalytic activity">
    <reaction evidence="7">
        <text>a 4-hydroxy-3-methoxy-5-(all-trans-polyprenyl)benzoate + H(+) = a 2-methoxy-6-(all-trans-polyprenyl)phenol + CO2</text>
        <dbReference type="Rhea" id="RHEA:81179"/>
        <dbReference type="Rhea" id="RHEA-COMP:9551"/>
        <dbReference type="Rhea" id="RHEA-COMP:10931"/>
        <dbReference type="ChEBI" id="CHEBI:15378"/>
        <dbReference type="ChEBI" id="CHEBI:16526"/>
        <dbReference type="ChEBI" id="CHEBI:62731"/>
        <dbReference type="ChEBI" id="CHEBI:84443"/>
        <dbReference type="EC" id="4.1.1.130"/>
    </reaction>
</comment>